<gene>
    <name evidence="1" type="ORF">P154DRAFT_612098</name>
</gene>
<dbReference type="OrthoDB" id="5351220at2759"/>
<reference evidence="1" key="1">
    <citation type="journal article" date="2020" name="Stud. Mycol.">
        <title>101 Dothideomycetes genomes: a test case for predicting lifestyles and emergence of pathogens.</title>
        <authorList>
            <person name="Haridas S."/>
            <person name="Albert R."/>
            <person name="Binder M."/>
            <person name="Bloem J."/>
            <person name="Labutti K."/>
            <person name="Salamov A."/>
            <person name="Andreopoulos B."/>
            <person name="Baker S."/>
            <person name="Barry K."/>
            <person name="Bills G."/>
            <person name="Bluhm B."/>
            <person name="Cannon C."/>
            <person name="Castanera R."/>
            <person name="Culley D."/>
            <person name="Daum C."/>
            <person name="Ezra D."/>
            <person name="Gonzalez J."/>
            <person name="Henrissat B."/>
            <person name="Kuo A."/>
            <person name="Liang C."/>
            <person name="Lipzen A."/>
            <person name="Lutzoni F."/>
            <person name="Magnuson J."/>
            <person name="Mondo S."/>
            <person name="Nolan M."/>
            <person name="Ohm R."/>
            <person name="Pangilinan J."/>
            <person name="Park H.-J."/>
            <person name="Ramirez L."/>
            <person name="Alfaro M."/>
            <person name="Sun H."/>
            <person name="Tritt A."/>
            <person name="Yoshinaga Y."/>
            <person name="Zwiers L.-H."/>
            <person name="Turgeon B."/>
            <person name="Goodwin S."/>
            <person name="Spatafora J."/>
            <person name="Crous P."/>
            <person name="Grigoriev I."/>
        </authorList>
    </citation>
    <scope>NUCLEOTIDE SEQUENCE</scope>
    <source>
        <strain evidence="1">CBS 123094</strain>
    </source>
</reference>
<organism evidence="1 2">
    <name type="scientific">Amniculicola lignicola CBS 123094</name>
    <dbReference type="NCBI Taxonomy" id="1392246"/>
    <lineage>
        <taxon>Eukaryota</taxon>
        <taxon>Fungi</taxon>
        <taxon>Dikarya</taxon>
        <taxon>Ascomycota</taxon>
        <taxon>Pezizomycotina</taxon>
        <taxon>Dothideomycetes</taxon>
        <taxon>Pleosporomycetidae</taxon>
        <taxon>Pleosporales</taxon>
        <taxon>Amniculicolaceae</taxon>
        <taxon>Amniculicola</taxon>
    </lineage>
</organism>
<name>A0A6A5W232_9PLEO</name>
<sequence>MNTILDTRLSYRIGSPILPVLPVVSRAPPQLSDAYLTVTDEEEINKILMRHQINCSWTILQRLHENAQTQDNLVTLLILSKVTEDSKLRWTTAVSEVRAYFNSMELNYAVEIIDKHADNGLATRIVDPADIDVELWNTTILPSVVEALGSQDWLSVDVLQREHPHYPESDPISLIISAQDADDPVWDTIILSLTSKLSLMVMD</sequence>
<protein>
    <submittedName>
        <fullName evidence="1">Uncharacterized protein</fullName>
    </submittedName>
</protein>
<accession>A0A6A5W232</accession>
<evidence type="ECO:0000313" key="2">
    <source>
        <dbReference type="Proteomes" id="UP000799779"/>
    </source>
</evidence>
<dbReference type="EMBL" id="ML977646">
    <property type="protein sequence ID" value="KAF1995048.1"/>
    <property type="molecule type" value="Genomic_DNA"/>
</dbReference>
<proteinExistence type="predicted"/>
<evidence type="ECO:0000313" key="1">
    <source>
        <dbReference type="EMBL" id="KAF1995048.1"/>
    </source>
</evidence>
<dbReference type="AlphaFoldDB" id="A0A6A5W232"/>
<keyword evidence="2" id="KW-1185">Reference proteome</keyword>
<dbReference type="Proteomes" id="UP000799779">
    <property type="component" value="Unassembled WGS sequence"/>
</dbReference>